<organism evidence="2">
    <name type="scientific">Ambigolimax valentianus</name>
    <dbReference type="NCBI Taxonomy" id="1338344"/>
    <lineage>
        <taxon>Eukaryota</taxon>
        <taxon>Metazoa</taxon>
        <taxon>Spiralia</taxon>
        <taxon>Lophotrochozoa</taxon>
        <taxon>Mollusca</taxon>
        <taxon>Gastropoda</taxon>
        <taxon>Heterobranchia</taxon>
        <taxon>Euthyneura</taxon>
        <taxon>Panpulmonata</taxon>
        <taxon>Eupulmonata</taxon>
        <taxon>Stylommatophora</taxon>
        <taxon>Helicina</taxon>
        <taxon>Limacoidea</taxon>
        <taxon>Limacidae</taxon>
        <taxon>Ambigolimax</taxon>
    </lineage>
</organism>
<dbReference type="EMBL" id="LC375314">
    <property type="protein sequence ID" value="BBD49868.1"/>
    <property type="molecule type" value="mRNA"/>
</dbReference>
<reference evidence="2" key="1">
    <citation type="journal article" date="2018" name="Zoological Lett">
        <title>RFamidergic neurons in the olfactory centers of the terrestrial slug Limax.</title>
        <authorList>
            <person name="Matsuo Y."/>
            <person name="Yamanaka A."/>
            <person name="Matsuo R."/>
        </authorList>
    </citation>
    <scope>NUCLEOTIDE SEQUENCE</scope>
</reference>
<protein>
    <submittedName>
        <fullName evidence="2">LFRFamide-2</fullName>
    </submittedName>
</protein>
<feature type="signal peptide" evidence="1">
    <location>
        <begin position="1"/>
        <end position="28"/>
    </location>
</feature>
<keyword evidence="1" id="KW-0732">Signal</keyword>
<name>A0A2Z6C465_9EUPU</name>
<feature type="chain" id="PRO_5016292979" evidence="1">
    <location>
        <begin position="29"/>
        <end position="224"/>
    </location>
</feature>
<sequence>MDYRVLTVSLSLSVLVLLCCSVIDVSRAQGLNGDSGLMTHEHKKRSVRYNFADNENVLVDRDEALFSSLADEDQEKRGGLFRFGKRHGSLFRFGKRQEDQFDSDKRGSLFRFGKRYGNLFRFGKRGGSLFRFGRSGVADFNDENLAQDKRTLFRFGRSGVADFKDENLGQDKRTLFRFGKRSDIDSIQDSLAQFKDLKSLSNIADLHNKHVIDNADWSNRFEHD</sequence>
<accession>A0A2Z6C465</accession>
<dbReference type="AlphaFoldDB" id="A0A2Z6C465"/>
<evidence type="ECO:0000256" key="1">
    <source>
        <dbReference type="SAM" id="SignalP"/>
    </source>
</evidence>
<evidence type="ECO:0000313" key="2">
    <source>
        <dbReference type="EMBL" id="BBD49868.1"/>
    </source>
</evidence>
<proteinExistence type="evidence at transcript level"/>